<name>D4H4S6_DENA2</name>
<dbReference type="CDD" id="cd01335">
    <property type="entry name" value="Radical_SAM"/>
    <property type="match status" value="1"/>
</dbReference>
<reference evidence="7 8" key="1">
    <citation type="journal article" date="2010" name="Stand. Genomic Sci.">
        <title>Complete genome sequence of Denitrovibrio acetiphilus type strain (N2460).</title>
        <authorList>
            <person name="Kiss H."/>
            <person name="Lang E."/>
            <person name="Lapidus A."/>
            <person name="Copeland A."/>
            <person name="Nolan M."/>
            <person name="Glavina Del Rio T."/>
            <person name="Chen F."/>
            <person name="Lucas S."/>
            <person name="Tice H."/>
            <person name="Cheng J.F."/>
            <person name="Han C."/>
            <person name="Goodwin L."/>
            <person name="Pitluck S."/>
            <person name="Liolios K."/>
            <person name="Pati A."/>
            <person name="Ivanova N."/>
            <person name="Mavromatis K."/>
            <person name="Chen A."/>
            <person name="Palaniappan K."/>
            <person name="Land M."/>
            <person name="Hauser L."/>
            <person name="Chang Y.J."/>
            <person name="Jeffries C.D."/>
            <person name="Detter J.C."/>
            <person name="Brettin T."/>
            <person name="Spring S."/>
            <person name="Rohde M."/>
            <person name="Goker M."/>
            <person name="Woyke T."/>
            <person name="Bristow J."/>
            <person name="Eisen J.A."/>
            <person name="Markowitz V."/>
            <person name="Hugenholtz P."/>
            <person name="Kyrpides N.C."/>
            <person name="Klenk H.P."/>
        </authorList>
    </citation>
    <scope>NUCLEOTIDE SEQUENCE [LARGE SCALE GENOMIC DNA]</scope>
    <source>
        <strain evidence="8">DSM 12809 / NBRC 114555 / N2460</strain>
    </source>
</reference>
<accession>D4H4S6</accession>
<proteinExistence type="predicted"/>
<keyword evidence="3" id="KW-0479">Metal-binding</keyword>
<dbReference type="GO" id="GO:0003824">
    <property type="term" value="F:catalytic activity"/>
    <property type="evidence" value="ECO:0007669"/>
    <property type="project" value="InterPro"/>
</dbReference>
<dbReference type="InterPro" id="IPR013785">
    <property type="entry name" value="Aldolase_TIM"/>
</dbReference>
<dbReference type="SUPFAM" id="SSF102114">
    <property type="entry name" value="Radical SAM enzymes"/>
    <property type="match status" value="1"/>
</dbReference>
<evidence type="ECO:0000313" key="7">
    <source>
        <dbReference type="EMBL" id="ADD67470.1"/>
    </source>
</evidence>
<keyword evidence="2" id="KW-0949">S-adenosyl-L-methionine</keyword>
<evidence type="ECO:0000256" key="5">
    <source>
        <dbReference type="ARBA" id="ARBA00023014"/>
    </source>
</evidence>
<evidence type="ECO:0000256" key="1">
    <source>
        <dbReference type="ARBA" id="ARBA00001966"/>
    </source>
</evidence>
<evidence type="ECO:0000313" key="8">
    <source>
        <dbReference type="Proteomes" id="UP000002012"/>
    </source>
</evidence>
<dbReference type="STRING" id="522772.Dacet_0684"/>
<dbReference type="AlphaFoldDB" id="D4H4S6"/>
<dbReference type="SFLD" id="SFLDS00029">
    <property type="entry name" value="Radical_SAM"/>
    <property type="match status" value="1"/>
</dbReference>
<keyword evidence="8" id="KW-1185">Reference proteome</keyword>
<dbReference type="InParanoid" id="D4H4S6"/>
<dbReference type="InterPro" id="IPR058240">
    <property type="entry name" value="rSAM_sf"/>
</dbReference>
<dbReference type="Proteomes" id="UP000002012">
    <property type="component" value="Chromosome"/>
</dbReference>
<dbReference type="Gene3D" id="3.20.20.70">
    <property type="entry name" value="Aldolase class I"/>
    <property type="match status" value="1"/>
</dbReference>
<dbReference type="PANTHER" id="PTHR43288:SF1">
    <property type="entry name" value="GLYCYL-RADICAL ENZYME ACTIVATING ENZYME MJ0021-RELATED"/>
    <property type="match status" value="1"/>
</dbReference>
<gene>
    <name evidence="7" type="ordered locus">Dacet_0684</name>
</gene>
<dbReference type="KEGG" id="dap:Dacet_0684"/>
<dbReference type="EMBL" id="CP001968">
    <property type="protein sequence ID" value="ADD67470.1"/>
    <property type="molecule type" value="Genomic_DNA"/>
</dbReference>
<comment type="cofactor">
    <cofactor evidence="1">
        <name>[4Fe-4S] cluster</name>
        <dbReference type="ChEBI" id="CHEBI:49883"/>
    </cofactor>
</comment>
<dbReference type="OrthoDB" id="6457556at2"/>
<organism evidence="7 8">
    <name type="scientific">Denitrovibrio acetiphilus (strain DSM 12809 / NBRC 114555 / N2460)</name>
    <dbReference type="NCBI Taxonomy" id="522772"/>
    <lineage>
        <taxon>Bacteria</taxon>
        <taxon>Pseudomonadati</taxon>
        <taxon>Deferribacterota</taxon>
        <taxon>Deferribacteres</taxon>
        <taxon>Deferribacterales</taxon>
        <taxon>Geovibrionaceae</taxon>
        <taxon>Denitrovibrio</taxon>
    </lineage>
</organism>
<dbReference type="eggNOG" id="COG2108">
    <property type="taxonomic scope" value="Bacteria"/>
</dbReference>
<dbReference type="PaxDb" id="522772-Dacet_0684"/>
<keyword evidence="5" id="KW-0411">Iron-sulfur</keyword>
<evidence type="ECO:0000256" key="2">
    <source>
        <dbReference type="ARBA" id="ARBA00022691"/>
    </source>
</evidence>
<dbReference type="Pfam" id="PF04055">
    <property type="entry name" value="Radical_SAM"/>
    <property type="match status" value="1"/>
</dbReference>
<sequence length="408" mass="46595">MNYIDFLSHHTTRKSALLNILNSFSLPVGEDENTEYSGLISILNENPLVKICNAGKSIRYNYVSEACELCHKGDRSHTFITSLECSRYCYYCANLNQEESVFLPLKEQYDAREDRQMLQSVGITGGEPFLFKKEVTGFVGYVKEDNPDCYIRIYTCGDYLDSTLLQELQMLGLDEIRISVKPDDAVSTALDKISLCAEYIPHVVVEMPVFPDEEEYMQNLLISLQDTGAAGINLLEFLFPLNNEQVFAEKGYRLKHTPYHVIYNYDYPGGLPIAGSELLALRLIEFAAGEKLNIGVHYCALENKFTSQIYFQNSRIKLRNWEIMDPNDFFIKTLRVKIDGTDIISELGLKENDYFKGSDYVDIHPMFREKTGAIEMTLVYSVAENIENKTVIREVHYGALKGVSHELQ</sequence>
<keyword evidence="4" id="KW-0408">Iron</keyword>
<evidence type="ECO:0000259" key="6">
    <source>
        <dbReference type="Pfam" id="PF04055"/>
    </source>
</evidence>
<protein>
    <submittedName>
        <fullName evidence="7">Radical SAM domain protein</fullName>
    </submittedName>
</protein>
<evidence type="ECO:0000256" key="3">
    <source>
        <dbReference type="ARBA" id="ARBA00022723"/>
    </source>
</evidence>
<dbReference type="PANTHER" id="PTHR43288">
    <property type="entry name" value="BIOTIN SYNTHASE-RELATED PROTEIN, RADICAL SAM SUPERFAMILY"/>
    <property type="match status" value="1"/>
</dbReference>
<feature type="domain" description="Radical SAM core" evidence="6">
    <location>
        <begin position="83"/>
        <end position="181"/>
    </location>
</feature>
<evidence type="ECO:0000256" key="4">
    <source>
        <dbReference type="ARBA" id="ARBA00023004"/>
    </source>
</evidence>
<dbReference type="RefSeq" id="WP_013010011.1">
    <property type="nucleotide sequence ID" value="NC_013943.1"/>
</dbReference>
<dbReference type="GO" id="GO:0046872">
    <property type="term" value="F:metal ion binding"/>
    <property type="evidence" value="ECO:0007669"/>
    <property type="project" value="UniProtKB-KW"/>
</dbReference>
<dbReference type="InterPro" id="IPR007197">
    <property type="entry name" value="rSAM"/>
</dbReference>
<dbReference type="HOGENOM" id="CLU_620840_0_0_0"/>
<dbReference type="GO" id="GO:0051536">
    <property type="term" value="F:iron-sulfur cluster binding"/>
    <property type="evidence" value="ECO:0007669"/>
    <property type="project" value="UniProtKB-KW"/>
</dbReference>